<protein>
    <submittedName>
        <fullName evidence="1">Uncharacterized protein</fullName>
    </submittedName>
</protein>
<proteinExistence type="predicted"/>
<name>A0A382T1P9_9ZZZZ</name>
<dbReference type="AlphaFoldDB" id="A0A382T1P9"/>
<feature type="non-terminal residue" evidence="1">
    <location>
        <position position="1"/>
    </location>
</feature>
<gene>
    <name evidence="1" type="ORF">METZ01_LOCUS368025</name>
</gene>
<sequence>VRKEKPMLWPAGIYFTEKNIETWIKEHDGSKKA</sequence>
<dbReference type="EMBL" id="UINC01132700">
    <property type="protein sequence ID" value="SVD15171.1"/>
    <property type="molecule type" value="Genomic_DNA"/>
</dbReference>
<organism evidence="1">
    <name type="scientific">marine metagenome</name>
    <dbReference type="NCBI Taxonomy" id="408172"/>
    <lineage>
        <taxon>unclassified sequences</taxon>
        <taxon>metagenomes</taxon>
        <taxon>ecological metagenomes</taxon>
    </lineage>
</organism>
<accession>A0A382T1P9</accession>
<reference evidence="1" key="1">
    <citation type="submission" date="2018-05" db="EMBL/GenBank/DDBJ databases">
        <authorList>
            <person name="Lanie J.A."/>
            <person name="Ng W.-L."/>
            <person name="Kazmierczak K.M."/>
            <person name="Andrzejewski T.M."/>
            <person name="Davidsen T.M."/>
            <person name="Wayne K.J."/>
            <person name="Tettelin H."/>
            <person name="Glass J.I."/>
            <person name="Rusch D."/>
            <person name="Podicherti R."/>
            <person name="Tsui H.-C.T."/>
            <person name="Winkler M.E."/>
        </authorList>
    </citation>
    <scope>NUCLEOTIDE SEQUENCE</scope>
</reference>
<evidence type="ECO:0000313" key="1">
    <source>
        <dbReference type="EMBL" id="SVD15171.1"/>
    </source>
</evidence>